<gene>
    <name evidence="1" type="ORF">GCM10023188_15840</name>
</gene>
<protein>
    <submittedName>
        <fullName evidence="1">Uncharacterized protein</fullName>
    </submittedName>
</protein>
<sequence length="163" mass="18732">MLFLFSHRKKQKAVAASAAQDRMAANIVHHCIRWQSKWAAWMQHKAERLSNKGKTIVLLLFCLPTGSYNIYHTLSSFSGKQLPPLTIFKQPKYTHPSGGEFSHVPAVIAEEEYREIQRFRQYMDSLDQTPPGEKLLDSLMANHPGLMDSVLLFENLYQSQIKK</sequence>
<dbReference type="Proteomes" id="UP001500552">
    <property type="component" value="Unassembled WGS sequence"/>
</dbReference>
<dbReference type="RefSeq" id="WP_345158118.1">
    <property type="nucleotide sequence ID" value="NZ_BAABHC010000005.1"/>
</dbReference>
<organism evidence="1 2">
    <name type="scientific">Pontibacter saemangeumensis</name>
    <dbReference type="NCBI Taxonomy" id="1084525"/>
    <lineage>
        <taxon>Bacteria</taxon>
        <taxon>Pseudomonadati</taxon>
        <taxon>Bacteroidota</taxon>
        <taxon>Cytophagia</taxon>
        <taxon>Cytophagales</taxon>
        <taxon>Hymenobacteraceae</taxon>
        <taxon>Pontibacter</taxon>
    </lineage>
</organism>
<name>A0ABP8LJ26_9BACT</name>
<accession>A0ABP8LJ26</accession>
<comment type="caution">
    <text evidence="1">The sequence shown here is derived from an EMBL/GenBank/DDBJ whole genome shotgun (WGS) entry which is preliminary data.</text>
</comment>
<reference evidence="2" key="1">
    <citation type="journal article" date="2019" name="Int. J. Syst. Evol. Microbiol.">
        <title>The Global Catalogue of Microorganisms (GCM) 10K type strain sequencing project: providing services to taxonomists for standard genome sequencing and annotation.</title>
        <authorList>
            <consortium name="The Broad Institute Genomics Platform"/>
            <consortium name="The Broad Institute Genome Sequencing Center for Infectious Disease"/>
            <person name="Wu L."/>
            <person name="Ma J."/>
        </authorList>
    </citation>
    <scope>NUCLEOTIDE SEQUENCE [LARGE SCALE GENOMIC DNA]</scope>
    <source>
        <strain evidence="2">JCM 17926</strain>
    </source>
</reference>
<evidence type="ECO:0000313" key="1">
    <source>
        <dbReference type="EMBL" id="GAA4429884.1"/>
    </source>
</evidence>
<evidence type="ECO:0000313" key="2">
    <source>
        <dbReference type="Proteomes" id="UP001500552"/>
    </source>
</evidence>
<dbReference type="EMBL" id="BAABHC010000005">
    <property type="protein sequence ID" value="GAA4429884.1"/>
    <property type="molecule type" value="Genomic_DNA"/>
</dbReference>
<keyword evidence="2" id="KW-1185">Reference proteome</keyword>
<proteinExistence type="predicted"/>